<protein>
    <submittedName>
        <fullName evidence="6">Lamin-B2-like</fullName>
    </submittedName>
</protein>
<dbReference type="Ensembl" id="ENSGWIT00000033106.1">
    <property type="protein sequence ID" value="ENSGWIP00000030362.1"/>
    <property type="gene ID" value="ENSGWIG00000015821.1"/>
</dbReference>
<proteinExistence type="predicted"/>
<dbReference type="GO" id="GO:0090435">
    <property type="term" value="P:protein localization to nuclear envelope"/>
    <property type="evidence" value="ECO:0007669"/>
    <property type="project" value="TreeGrafter"/>
</dbReference>
<evidence type="ECO:0000313" key="6">
    <source>
        <dbReference type="Ensembl" id="ENSGWIP00000030362.1"/>
    </source>
</evidence>
<reference evidence="6" key="1">
    <citation type="submission" date="2020-06" db="EMBL/GenBank/DDBJ databases">
        <authorList>
            <consortium name="Wellcome Sanger Institute Data Sharing"/>
        </authorList>
    </citation>
    <scope>NUCLEOTIDE SEQUENCE [LARGE SCALE GENOMIC DNA]</scope>
</reference>
<evidence type="ECO:0000256" key="2">
    <source>
        <dbReference type="ARBA" id="ARBA00023054"/>
    </source>
</evidence>
<dbReference type="GO" id="GO:0031507">
    <property type="term" value="P:heterochromatin formation"/>
    <property type="evidence" value="ECO:0007669"/>
    <property type="project" value="TreeGrafter"/>
</dbReference>
<feature type="transmembrane region" description="Helical" evidence="4">
    <location>
        <begin position="382"/>
        <end position="400"/>
    </location>
</feature>
<reference evidence="6" key="2">
    <citation type="submission" date="2025-08" db="UniProtKB">
        <authorList>
            <consortium name="Ensembl"/>
        </authorList>
    </citation>
    <scope>IDENTIFICATION</scope>
</reference>
<evidence type="ECO:0000256" key="4">
    <source>
        <dbReference type="SAM" id="Phobius"/>
    </source>
</evidence>
<dbReference type="GO" id="GO:0051664">
    <property type="term" value="P:nuclear pore localization"/>
    <property type="evidence" value="ECO:0007669"/>
    <property type="project" value="TreeGrafter"/>
</dbReference>
<feature type="coiled-coil region" evidence="3">
    <location>
        <begin position="301"/>
        <end position="328"/>
    </location>
</feature>
<evidence type="ECO:0000313" key="7">
    <source>
        <dbReference type="Proteomes" id="UP000694680"/>
    </source>
</evidence>
<evidence type="ECO:0000256" key="1">
    <source>
        <dbReference type="ARBA" id="ARBA00022754"/>
    </source>
</evidence>
<reference evidence="6" key="3">
    <citation type="submission" date="2025-09" db="UniProtKB">
        <authorList>
            <consortium name="Ensembl"/>
        </authorList>
    </citation>
    <scope>IDENTIFICATION</scope>
</reference>
<evidence type="ECO:0000256" key="3">
    <source>
        <dbReference type="SAM" id="Coils"/>
    </source>
</evidence>
<dbReference type="GO" id="GO:0007097">
    <property type="term" value="P:nuclear migration"/>
    <property type="evidence" value="ECO:0007669"/>
    <property type="project" value="TreeGrafter"/>
</dbReference>
<dbReference type="Gene3D" id="1.20.5.170">
    <property type="match status" value="1"/>
</dbReference>
<dbReference type="GO" id="GO:0006998">
    <property type="term" value="P:nuclear envelope organization"/>
    <property type="evidence" value="ECO:0007669"/>
    <property type="project" value="TreeGrafter"/>
</dbReference>
<dbReference type="AlphaFoldDB" id="A0A8C5GHD1"/>
<dbReference type="SMART" id="SM01391">
    <property type="entry name" value="Filament"/>
    <property type="match status" value="1"/>
</dbReference>
<keyword evidence="2 3" id="KW-0175">Coiled coil</keyword>
<sequence>MGTTSATPSRSAVTAPQSPALISRLQEKHNLQNLNDRLAKYIGSVRDLELQKDRLMVQVSKKKEGATRKVNLKVLYDLELFEIRRLLDHTAQERASFLMAFRKVKTELDETTASVKKKDEDRVAAMSRAEALESQLNMSEAALATAQSQNAALTAELAEVNKCLIHREYSHAVAKCQLKEQFLMRVNLENRCQSMREELEFRKSAFEEELRESQRQQEQSTLVANSVVRQNCEFKLAQSIQDLRKQQNEQISLYKEELEHIYQAKLYNAMGVTKISDKAMSTAREELQESRMITESFQHQLSALQIQVTAYEDKIRELEDTLSAETDKHRRAIEGKEVEMSEMRDRTYAQLSDYRELLDVKLGLDLEIIGYRNLLEGGISRYISLCVCVCVCVCVCFFFCDREERKRVDHFFSFLLRFYGLNDQLTEILKDEFTQNVLCGFQGVNRFDFAPINCVIYIDFNVIALLQSLQSRSV</sequence>
<feature type="domain" description="IF rod" evidence="5">
    <location>
        <begin position="27"/>
        <end position="382"/>
    </location>
</feature>
<dbReference type="PANTHER" id="PTHR45721">
    <property type="entry name" value="LAMIN DM0-RELATED"/>
    <property type="match status" value="1"/>
</dbReference>
<dbReference type="InterPro" id="IPR039008">
    <property type="entry name" value="IF_rod_dom"/>
</dbReference>
<dbReference type="Proteomes" id="UP000694680">
    <property type="component" value="Chromosome 5"/>
</dbReference>
<keyword evidence="7" id="KW-1185">Reference proteome</keyword>
<dbReference type="GO" id="GO:0005882">
    <property type="term" value="C:intermediate filament"/>
    <property type="evidence" value="ECO:0007669"/>
    <property type="project" value="UniProtKB-KW"/>
</dbReference>
<dbReference type="SUPFAM" id="SSF64593">
    <property type="entry name" value="Intermediate filament protein, coiled coil region"/>
    <property type="match status" value="2"/>
</dbReference>
<feature type="coiled-coil region" evidence="3">
    <location>
        <begin position="185"/>
        <end position="257"/>
    </location>
</feature>
<gene>
    <name evidence="6" type="primary">LOC114462869</name>
</gene>
<dbReference type="PANTHER" id="PTHR45721:SF2">
    <property type="entry name" value="LAMIN-B2"/>
    <property type="match status" value="1"/>
</dbReference>
<keyword evidence="4" id="KW-0472">Membrane</keyword>
<keyword evidence="4" id="KW-1133">Transmembrane helix</keyword>
<dbReference type="PROSITE" id="PS51842">
    <property type="entry name" value="IF_ROD_2"/>
    <property type="match status" value="1"/>
</dbReference>
<keyword evidence="1" id="KW-0403">Intermediate filament</keyword>
<dbReference type="Gene3D" id="1.20.5.1160">
    <property type="entry name" value="Vasodilator-stimulated phosphoprotein"/>
    <property type="match status" value="1"/>
</dbReference>
<evidence type="ECO:0000259" key="5">
    <source>
        <dbReference type="PROSITE" id="PS51842"/>
    </source>
</evidence>
<name>A0A8C5GHD1_GOUWI</name>
<accession>A0A8C5GHD1</accession>
<dbReference type="GO" id="GO:0005200">
    <property type="term" value="F:structural constituent of cytoskeleton"/>
    <property type="evidence" value="ECO:0007669"/>
    <property type="project" value="TreeGrafter"/>
</dbReference>
<dbReference type="Pfam" id="PF00038">
    <property type="entry name" value="Filament"/>
    <property type="match status" value="1"/>
</dbReference>
<keyword evidence="4" id="KW-0812">Transmembrane</keyword>
<dbReference type="GO" id="GO:0005652">
    <property type="term" value="C:nuclear lamina"/>
    <property type="evidence" value="ECO:0007669"/>
    <property type="project" value="TreeGrafter"/>
</dbReference>
<organism evidence="6 7">
    <name type="scientific">Gouania willdenowi</name>
    <name type="common">Blunt-snouted clingfish</name>
    <name type="synonym">Lepadogaster willdenowi</name>
    <dbReference type="NCBI Taxonomy" id="441366"/>
    <lineage>
        <taxon>Eukaryota</taxon>
        <taxon>Metazoa</taxon>
        <taxon>Chordata</taxon>
        <taxon>Craniata</taxon>
        <taxon>Vertebrata</taxon>
        <taxon>Euteleostomi</taxon>
        <taxon>Actinopterygii</taxon>
        <taxon>Neopterygii</taxon>
        <taxon>Teleostei</taxon>
        <taxon>Neoteleostei</taxon>
        <taxon>Acanthomorphata</taxon>
        <taxon>Ovalentaria</taxon>
        <taxon>Blenniimorphae</taxon>
        <taxon>Blenniiformes</taxon>
        <taxon>Gobiesocoidei</taxon>
        <taxon>Gobiesocidae</taxon>
        <taxon>Gobiesocinae</taxon>
        <taxon>Gouania</taxon>
    </lineage>
</organism>
<feature type="coiled-coil region" evidence="3">
    <location>
        <begin position="129"/>
        <end position="156"/>
    </location>
</feature>